<organism evidence="3 4">
    <name type="scientific">Symbiodinium necroappetens</name>
    <dbReference type="NCBI Taxonomy" id="1628268"/>
    <lineage>
        <taxon>Eukaryota</taxon>
        <taxon>Sar</taxon>
        <taxon>Alveolata</taxon>
        <taxon>Dinophyceae</taxon>
        <taxon>Suessiales</taxon>
        <taxon>Symbiodiniaceae</taxon>
        <taxon>Symbiodinium</taxon>
    </lineage>
</organism>
<evidence type="ECO:0000313" key="3">
    <source>
        <dbReference type="EMBL" id="CAE7437105.1"/>
    </source>
</evidence>
<feature type="transmembrane region" description="Helical" evidence="2">
    <location>
        <begin position="594"/>
        <end position="613"/>
    </location>
</feature>
<dbReference type="Proteomes" id="UP000601435">
    <property type="component" value="Unassembled WGS sequence"/>
</dbReference>
<protein>
    <submittedName>
        <fullName evidence="3">Ccdc65 protein</fullName>
    </submittedName>
</protein>
<proteinExistence type="predicted"/>
<feature type="region of interest" description="Disordered" evidence="1">
    <location>
        <begin position="1"/>
        <end position="53"/>
    </location>
</feature>
<evidence type="ECO:0000256" key="1">
    <source>
        <dbReference type="SAM" id="MobiDB-lite"/>
    </source>
</evidence>
<dbReference type="OrthoDB" id="419496at2759"/>
<dbReference type="EMBL" id="CAJNJA010019032">
    <property type="protein sequence ID" value="CAE7437105.1"/>
    <property type="molecule type" value="Genomic_DNA"/>
</dbReference>
<keyword evidence="2" id="KW-0812">Transmembrane</keyword>
<keyword evidence="4" id="KW-1185">Reference proteome</keyword>
<gene>
    <name evidence="3" type="primary">Ccdc65</name>
    <name evidence="3" type="ORF">SNEC2469_LOCUS12015</name>
</gene>
<reference evidence="3" key="1">
    <citation type="submission" date="2021-02" db="EMBL/GenBank/DDBJ databases">
        <authorList>
            <person name="Dougan E. K."/>
            <person name="Rhodes N."/>
            <person name="Thang M."/>
            <person name="Chan C."/>
        </authorList>
    </citation>
    <scope>NUCLEOTIDE SEQUENCE</scope>
</reference>
<dbReference type="Gene3D" id="3.40.30.10">
    <property type="entry name" value="Glutaredoxin"/>
    <property type="match status" value="1"/>
</dbReference>
<evidence type="ECO:0000256" key="2">
    <source>
        <dbReference type="SAM" id="Phobius"/>
    </source>
</evidence>
<dbReference type="AlphaFoldDB" id="A0A812RGH2"/>
<dbReference type="InterPro" id="IPR036249">
    <property type="entry name" value="Thioredoxin-like_sf"/>
</dbReference>
<evidence type="ECO:0000313" key="4">
    <source>
        <dbReference type="Proteomes" id="UP000601435"/>
    </source>
</evidence>
<keyword evidence="2" id="KW-0472">Membrane</keyword>
<comment type="caution">
    <text evidence="3">The sequence shown here is derived from an EMBL/GenBank/DDBJ whole genome shotgun (WGS) entry which is preliminary data.</text>
</comment>
<accession>A0A812RGH2</accession>
<name>A0A812RGH2_9DINO</name>
<sequence length="883" mass="98812">MASSVKTSVLGPDRFRNRQAPSGVGDVTVAHSRRREGTPSTGPRDCSAAGAAPLKKAKTAADSVLAGASEEAALRRNCLVDWMEMSVHVAPCQRQSRQRAVPQGLQEQYTSIVRHYLTDVALKQGTKKRSHFQEAGGHASDERPLLVQVKQVFSSPEGVLVLVHVVKGCSPRGIPDGSLMRMLLHQRHSGLQALLPRVDSWIQVAKFNVLQVGTSRGAFLLPVELASAPEMPGEEVDPMSAGSMAQVAEVFSEAELQAFCGSQKGLTTLLLWAPWHAPSVHLTKVLEAIAAEQKNASFAKVDIVDIPIRLTEELLVTLAIVIALVFIWTYRANIMKALTGDTHLHGSFLDCVWCCCFQCCGLCTGEWTGCFTMFPCCPARWRRQNLVRMLGKQVGLSNYTVELRNLVVGDLPFDGREDIFLSVECSSNPAMRTSVAEDRLAKVIHFPEVLTVRVRHCFLEENVRITVLCLNVVGSEELCTITMSAMNVIDWARDPSERIKRFQLKTVNHNSIDRETPAWLLVEFGEPIEVRDLDNIRSIDTIRTTTHDMTRFTQHSVAEYKHTYYLLDAAGHAIDEPFEEDLSDIRRMRTNAKYFFHLCNVLTLFFVLIYAVFRSYIWSCYRRFSWLTMAILNNQTIPRRFPLSFHEMELVGEDCKVETEGTGLQGVPCRPTLQQINRLCQGSAYLDSLHQPWPNAFSGYDWEEQIFGSNNVGFRCVEGICSVRQWVVEREYTLLGIILFAIVLNCCLRVTCEHRIRELKAKKLQERQRDSQEFRRGKRPTNLNYGHCWHRLGPACVLQANADLCPGLVTALGADQVPFAAFLNPRGARIDVLAGADPPRLVEKVKALASRSFDQAVADVPEAVAQDLTSRLKALVNFSPAMT</sequence>
<keyword evidence="2" id="KW-1133">Transmembrane helix</keyword>
<dbReference type="SUPFAM" id="SSF52833">
    <property type="entry name" value="Thioredoxin-like"/>
    <property type="match status" value="1"/>
</dbReference>
<feature type="transmembrane region" description="Helical" evidence="2">
    <location>
        <begin position="314"/>
        <end position="330"/>
    </location>
</feature>